<reference evidence="6" key="1">
    <citation type="journal article" date="2019" name="Int. J. Syst. Evol. Microbiol.">
        <title>The Global Catalogue of Microorganisms (GCM) 10K type strain sequencing project: providing services to taxonomists for standard genome sequencing and annotation.</title>
        <authorList>
            <consortium name="The Broad Institute Genomics Platform"/>
            <consortium name="The Broad Institute Genome Sequencing Center for Infectious Disease"/>
            <person name="Wu L."/>
            <person name="Ma J."/>
        </authorList>
    </citation>
    <scope>NUCLEOTIDE SEQUENCE [LARGE SCALE GENOMIC DNA]</scope>
    <source>
        <strain evidence="6">CGMCC 1.8859</strain>
    </source>
</reference>
<dbReference type="SMART" id="SM00895">
    <property type="entry name" value="FCD"/>
    <property type="match status" value="1"/>
</dbReference>
<keyword evidence="1" id="KW-0805">Transcription regulation</keyword>
<dbReference type="SMART" id="SM00345">
    <property type="entry name" value="HTH_GNTR"/>
    <property type="match status" value="1"/>
</dbReference>
<dbReference type="Gene3D" id="1.10.10.10">
    <property type="entry name" value="Winged helix-like DNA-binding domain superfamily/Winged helix DNA-binding domain"/>
    <property type="match status" value="1"/>
</dbReference>
<proteinExistence type="predicted"/>
<dbReference type="InterPro" id="IPR000524">
    <property type="entry name" value="Tscrpt_reg_HTH_GntR"/>
</dbReference>
<evidence type="ECO:0000256" key="1">
    <source>
        <dbReference type="ARBA" id="ARBA00023015"/>
    </source>
</evidence>
<evidence type="ECO:0000313" key="5">
    <source>
        <dbReference type="EMBL" id="GGP18533.1"/>
    </source>
</evidence>
<dbReference type="InterPro" id="IPR008920">
    <property type="entry name" value="TF_FadR/GntR_C"/>
</dbReference>
<dbReference type="EMBL" id="BMLX01000001">
    <property type="protein sequence ID" value="GGP18533.1"/>
    <property type="molecule type" value="Genomic_DNA"/>
</dbReference>
<dbReference type="InterPro" id="IPR036388">
    <property type="entry name" value="WH-like_DNA-bd_sf"/>
</dbReference>
<dbReference type="RefSeq" id="WP_188702081.1">
    <property type="nucleotide sequence ID" value="NZ_BMLX01000001.1"/>
</dbReference>
<dbReference type="Pfam" id="PF00392">
    <property type="entry name" value="GntR"/>
    <property type="match status" value="1"/>
</dbReference>
<dbReference type="PANTHER" id="PTHR43537">
    <property type="entry name" value="TRANSCRIPTIONAL REGULATOR, GNTR FAMILY"/>
    <property type="match status" value="1"/>
</dbReference>
<sequence>MHEARPGPALQTEEALEISVSLFEAANGAPDANRPSAALRVYLSLRQQIVDMVMLPGARINEKEIAVTHGTSRTPVHEAVRRLVEEGLVEVTQRVGTYVSRIPLDRLGEAMLVRTALEVAIVQRAAMRGRAEDIARLRRLLSGQLACIAAADIVGFHRADEDFHEALADIAGFPGVWRMIQQAKTQIDRYRRLTLPMPGRMEVVVAEHGQVVAMLEAGDALQAAAAMREHLDQVLPVLEIARTHRPEYFIAHLPDNHQAGPYW</sequence>
<evidence type="ECO:0000256" key="2">
    <source>
        <dbReference type="ARBA" id="ARBA00023125"/>
    </source>
</evidence>
<dbReference type="SUPFAM" id="SSF46785">
    <property type="entry name" value="Winged helix' DNA-binding domain"/>
    <property type="match status" value="1"/>
</dbReference>
<organism evidence="5 6">
    <name type="scientific">Silvimonas iriomotensis</name>
    <dbReference type="NCBI Taxonomy" id="449662"/>
    <lineage>
        <taxon>Bacteria</taxon>
        <taxon>Pseudomonadati</taxon>
        <taxon>Pseudomonadota</taxon>
        <taxon>Betaproteobacteria</taxon>
        <taxon>Neisseriales</taxon>
        <taxon>Chitinibacteraceae</taxon>
        <taxon>Silvimonas</taxon>
    </lineage>
</organism>
<feature type="domain" description="HTH gntR-type" evidence="4">
    <location>
        <begin position="35"/>
        <end position="102"/>
    </location>
</feature>
<evidence type="ECO:0000313" key="6">
    <source>
        <dbReference type="Proteomes" id="UP000637267"/>
    </source>
</evidence>
<accession>A0ABQ2P536</accession>
<protein>
    <submittedName>
        <fullName evidence="5">GntR family transcriptional regulator</fullName>
    </submittedName>
</protein>
<comment type="caution">
    <text evidence="5">The sequence shown here is derived from an EMBL/GenBank/DDBJ whole genome shotgun (WGS) entry which is preliminary data.</text>
</comment>
<dbReference type="PANTHER" id="PTHR43537:SF45">
    <property type="entry name" value="GNTR FAMILY REGULATORY PROTEIN"/>
    <property type="match status" value="1"/>
</dbReference>
<dbReference type="SUPFAM" id="SSF48008">
    <property type="entry name" value="GntR ligand-binding domain-like"/>
    <property type="match status" value="1"/>
</dbReference>
<keyword evidence="3" id="KW-0804">Transcription</keyword>
<evidence type="ECO:0000256" key="3">
    <source>
        <dbReference type="ARBA" id="ARBA00023163"/>
    </source>
</evidence>
<dbReference type="InterPro" id="IPR011711">
    <property type="entry name" value="GntR_C"/>
</dbReference>
<dbReference type="PROSITE" id="PS50949">
    <property type="entry name" value="HTH_GNTR"/>
    <property type="match status" value="1"/>
</dbReference>
<evidence type="ECO:0000259" key="4">
    <source>
        <dbReference type="PROSITE" id="PS50949"/>
    </source>
</evidence>
<gene>
    <name evidence="5" type="ORF">GCM10010970_05540</name>
</gene>
<keyword evidence="2" id="KW-0238">DNA-binding</keyword>
<dbReference type="Gene3D" id="1.20.120.530">
    <property type="entry name" value="GntR ligand-binding domain-like"/>
    <property type="match status" value="1"/>
</dbReference>
<keyword evidence="6" id="KW-1185">Reference proteome</keyword>
<dbReference type="InterPro" id="IPR036390">
    <property type="entry name" value="WH_DNA-bd_sf"/>
</dbReference>
<name>A0ABQ2P536_9NEIS</name>
<dbReference type="Proteomes" id="UP000637267">
    <property type="component" value="Unassembled WGS sequence"/>
</dbReference>
<dbReference type="CDD" id="cd07377">
    <property type="entry name" value="WHTH_GntR"/>
    <property type="match status" value="1"/>
</dbReference>
<dbReference type="Pfam" id="PF07729">
    <property type="entry name" value="FCD"/>
    <property type="match status" value="1"/>
</dbReference>